<dbReference type="Pfam" id="PF01464">
    <property type="entry name" value="SLT"/>
    <property type="match status" value="1"/>
</dbReference>
<evidence type="ECO:0000259" key="1">
    <source>
        <dbReference type="Pfam" id="PF01464"/>
    </source>
</evidence>
<dbReference type="EMBL" id="CABVPW010000048">
    <property type="protein sequence ID" value="VWC40711.1"/>
    <property type="molecule type" value="Genomic_DNA"/>
</dbReference>
<accession>A0A6P2S9K1</accession>
<proteinExistence type="predicted"/>
<gene>
    <name evidence="2" type="ORF">BLA23254_06947</name>
</gene>
<evidence type="ECO:0000313" key="3">
    <source>
        <dbReference type="Proteomes" id="UP000494218"/>
    </source>
</evidence>
<evidence type="ECO:0000313" key="2">
    <source>
        <dbReference type="EMBL" id="VWC40711.1"/>
    </source>
</evidence>
<reference evidence="2 3" key="1">
    <citation type="submission" date="2019-09" db="EMBL/GenBank/DDBJ databases">
        <authorList>
            <person name="Depoorter E."/>
        </authorList>
    </citation>
    <scope>NUCLEOTIDE SEQUENCE [LARGE SCALE GENOMIC DNA]</scope>
    <source>
        <strain evidence="2">LMG 23254</strain>
    </source>
</reference>
<dbReference type="Proteomes" id="UP000494218">
    <property type="component" value="Unassembled WGS sequence"/>
</dbReference>
<name>A0A6P2S9K1_BURL3</name>
<feature type="domain" description="Transglycosylase SLT" evidence="1">
    <location>
        <begin position="11"/>
        <end position="135"/>
    </location>
</feature>
<protein>
    <submittedName>
        <fullName evidence="2">Lytic transglycosylase</fullName>
    </submittedName>
</protein>
<dbReference type="SUPFAM" id="SSF53955">
    <property type="entry name" value="Lysozyme-like"/>
    <property type="match status" value="1"/>
</dbReference>
<sequence length="241" mass="25081">MPTFDSAPIIETCAAGVDARLFTSLVRQESNFNPFAIGLDGKAVLKAQPRSYEEAVKTAVNLRRQGIGFSVGLSQVHISNVVRLKMTWQEAFDPCTNLRTGSEIFRGFYTQAVQAGYRSDSAVFAALRGFNSGSVHNPVSNGYAKAILGRVGVAPATPSPSVVSASLPAVAAESTRTAPEQDGSSPDMFAAPSTSLFGERHDVLAQAKSASVAVADVAQAGAPQSIETGGAPVVLRASVVP</sequence>
<dbReference type="InterPro" id="IPR023346">
    <property type="entry name" value="Lysozyme-like_dom_sf"/>
</dbReference>
<dbReference type="InterPro" id="IPR008258">
    <property type="entry name" value="Transglycosylase_SLT_dom_1"/>
</dbReference>
<dbReference type="RefSeq" id="WP_175035007.1">
    <property type="nucleotide sequence ID" value="NZ_CABVPW010000048.1"/>
</dbReference>
<organism evidence="2 3">
    <name type="scientific">Burkholderia lata (strain ATCC 17760 / DSM 23089 / LMG 22485 / NCIMB 9086 / R18194 / 383)</name>
    <dbReference type="NCBI Taxonomy" id="482957"/>
    <lineage>
        <taxon>Bacteria</taxon>
        <taxon>Pseudomonadati</taxon>
        <taxon>Pseudomonadota</taxon>
        <taxon>Betaproteobacteria</taxon>
        <taxon>Burkholderiales</taxon>
        <taxon>Burkholderiaceae</taxon>
        <taxon>Burkholderia</taxon>
        <taxon>Burkholderia cepacia complex</taxon>
    </lineage>
</organism>
<dbReference type="AlphaFoldDB" id="A0A6P2S9K1"/>
<dbReference type="Gene3D" id="1.10.530.10">
    <property type="match status" value="1"/>
</dbReference>